<protein>
    <submittedName>
        <fullName evidence="2">Uncharacterized protein</fullName>
    </submittedName>
</protein>
<proteinExistence type="predicted"/>
<name>A0A6C0EYG8_9ZZZZ</name>
<keyword evidence="1" id="KW-0812">Transmembrane</keyword>
<reference evidence="2" key="1">
    <citation type="journal article" date="2020" name="Nature">
        <title>Giant virus diversity and host interactions through global metagenomics.</title>
        <authorList>
            <person name="Schulz F."/>
            <person name="Roux S."/>
            <person name="Paez-Espino D."/>
            <person name="Jungbluth S."/>
            <person name="Walsh D.A."/>
            <person name="Denef V.J."/>
            <person name="McMahon K.D."/>
            <person name="Konstantinidis K.T."/>
            <person name="Eloe-Fadrosh E.A."/>
            <person name="Kyrpides N.C."/>
            <person name="Woyke T."/>
        </authorList>
    </citation>
    <scope>NUCLEOTIDE SEQUENCE</scope>
    <source>
        <strain evidence="2">GVMAG-M-3300009161-52</strain>
    </source>
</reference>
<evidence type="ECO:0000313" key="2">
    <source>
        <dbReference type="EMBL" id="QHT34078.1"/>
    </source>
</evidence>
<keyword evidence="1" id="KW-0472">Membrane</keyword>
<feature type="transmembrane region" description="Helical" evidence="1">
    <location>
        <begin position="6"/>
        <end position="23"/>
    </location>
</feature>
<accession>A0A6C0EYG8</accession>
<keyword evidence="1" id="KW-1133">Transmembrane helix</keyword>
<dbReference type="EMBL" id="MN738985">
    <property type="protein sequence ID" value="QHT34078.1"/>
    <property type="molecule type" value="Genomic_DNA"/>
</dbReference>
<organism evidence="2">
    <name type="scientific">viral metagenome</name>
    <dbReference type="NCBI Taxonomy" id="1070528"/>
    <lineage>
        <taxon>unclassified sequences</taxon>
        <taxon>metagenomes</taxon>
        <taxon>organismal metagenomes</taxon>
    </lineage>
</organism>
<evidence type="ECO:0000256" key="1">
    <source>
        <dbReference type="SAM" id="Phobius"/>
    </source>
</evidence>
<sequence length="90" mass="10739">MFLSYIISIIAIVVLIYMIYTNYNEAFYPRWGPRWGVGWQTHRPNSHHWNGMGNWRPYGFYPAYSGYWRQCPKSGSWCPPYMSCSDPECQ</sequence>
<dbReference type="AlphaFoldDB" id="A0A6C0EYG8"/>